<dbReference type="InterPro" id="IPR043519">
    <property type="entry name" value="NT_sf"/>
</dbReference>
<sequence length="463" mass="52916">MDRFEASLQSRAHRSEQQDLKMGHNEESVGTNDRSRTVHPSSYYPVPSAILLGRDFLEPPPTRLDPQDESMLSFDMLELYEALLPTKESHVHRLQLVEKINKILKSEWPSYDISTHVFGSSQNRLATTYSDVDICIETNRKELENVRILAKSFKKHGMQRVQCIPWAKVPIVRLWDKDLNLACDINVNNTIALHNTNMVRTFIDIDPRVRPLTMIIKHWAKQRQLTDAGNGGTLSIYAWICMILNFLQMRQPPILPILHDTEGKKPATWFNADIDSLRGYGTANSESVGGLLYAFIRHYAVEFNYEKQVISLRHGTHLDKSSKGWDFGRNYRMLCIEEPFDTSRNLGNSADDISIFGLRREFQRALAALSEKCSLELLCKPYVAHIVPQALSWNGDNVDPEEVVVSVNSEEKDTEDAPNKPLETPNMRTRIDQRPPGSKNDLDNIYTDTVARVKLPSRQRSTA</sequence>
<evidence type="ECO:0000259" key="9">
    <source>
        <dbReference type="Pfam" id="PF03828"/>
    </source>
</evidence>
<dbReference type="Gene3D" id="3.30.460.10">
    <property type="entry name" value="Beta Polymerase, domain 2"/>
    <property type="match status" value="1"/>
</dbReference>
<keyword evidence="7" id="KW-0460">Magnesium</keyword>
<comment type="caution">
    <text evidence="11">The sequence shown here is derived from an EMBL/GenBank/DDBJ whole genome shotgun (WGS) entry which is preliminary data.</text>
</comment>
<evidence type="ECO:0000256" key="6">
    <source>
        <dbReference type="ARBA" id="ARBA00022723"/>
    </source>
</evidence>
<keyword evidence="12" id="KW-1185">Reference proteome</keyword>
<evidence type="ECO:0000256" key="1">
    <source>
        <dbReference type="ARBA" id="ARBA00001936"/>
    </source>
</evidence>
<reference evidence="11" key="1">
    <citation type="submission" date="2020-12" db="EMBL/GenBank/DDBJ databases">
        <title>Metabolic potential, ecology and presence of endohyphal bacteria is reflected in genomic diversity of Mucoromycotina.</title>
        <authorList>
            <person name="Muszewska A."/>
            <person name="Okrasinska A."/>
            <person name="Steczkiewicz K."/>
            <person name="Drgas O."/>
            <person name="Orlowska M."/>
            <person name="Perlinska-Lenart U."/>
            <person name="Aleksandrzak-Piekarczyk T."/>
            <person name="Szatraj K."/>
            <person name="Zielenkiewicz U."/>
            <person name="Pilsyk S."/>
            <person name="Malc E."/>
            <person name="Mieczkowski P."/>
            <person name="Kruszewska J.S."/>
            <person name="Biernat P."/>
            <person name="Pawlowska J."/>
        </authorList>
    </citation>
    <scope>NUCLEOTIDE SEQUENCE</scope>
    <source>
        <strain evidence="11">WA0000051536</strain>
    </source>
</reference>
<feature type="compositionally biased region" description="Basic and acidic residues" evidence="8">
    <location>
        <begin position="409"/>
        <end position="418"/>
    </location>
</feature>
<evidence type="ECO:0000313" key="12">
    <source>
        <dbReference type="Proteomes" id="UP000612746"/>
    </source>
</evidence>
<keyword evidence="5" id="KW-0808">Transferase</keyword>
<keyword evidence="6" id="KW-0479">Metal-binding</keyword>
<name>A0A8H7PJE9_9FUNG</name>
<dbReference type="PANTHER" id="PTHR12271:SF113">
    <property type="entry name" value="POLY(A) RNA POLYMERASE CID11"/>
    <property type="match status" value="1"/>
</dbReference>
<feature type="compositionally biased region" description="Basic and acidic residues" evidence="8">
    <location>
        <begin position="13"/>
        <end position="27"/>
    </location>
</feature>
<evidence type="ECO:0000256" key="7">
    <source>
        <dbReference type="ARBA" id="ARBA00022842"/>
    </source>
</evidence>
<dbReference type="OrthoDB" id="2274644at2759"/>
<feature type="region of interest" description="Disordered" evidence="8">
    <location>
        <begin position="1"/>
        <end position="40"/>
    </location>
</feature>
<dbReference type="InterPro" id="IPR054708">
    <property type="entry name" value="MTPAP-like_central"/>
</dbReference>
<evidence type="ECO:0000313" key="11">
    <source>
        <dbReference type="EMBL" id="KAG2175082.1"/>
    </source>
</evidence>
<dbReference type="GO" id="GO:1990817">
    <property type="term" value="F:poly(A) RNA polymerase activity"/>
    <property type="evidence" value="ECO:0007669"/>
    <property type="project" value="UniProtKB-EC"/>
</dbReference>
<dbReference type="Pfam" id="PF22600">
    <property type="entry name" value="MTPAP-like_central"/>
    <property type="match status" value="1"/>
</dbReference>
<evidence type="ECO:0000256" key="8">
    <source>
        <dbReference type="SAM" id="MobiDB-lite"/>
    </source>
</evidence>
<evidence type="ECO:0000256" key="3">
    <source>
        <dbReference type="ARBA" id="ARBA00008593"/>
    </source>
</evidence>
<dbReference type="InterPro" id="IPR002058">
    <property type="entry name" value="PAP_assoc"/>
</dbReference>
<dbReference type="EC" id="2.7.7.19" evidence="4"/>
<gene>
    <name evidence="11" type="ORF">INT44_007560</name>
</gene>
<dbReference type="PANTHER" id="PTHR12271">
    <property type="entry name" value="POLY A POLYMERASE CID PAP -RELATED"/>
    <property type="match status" value="1"/>
</dbReference>
<feature type="domain" description="Poly(A) RNA polymerase mitochondrial-like central palm" evidence="10">
    <location>
        <begin position="72"/>
        <end position="203"/>
    </location>
</feature>
<dbReference type="Gene3D" id="1.10.1410.10">
    <property type="match status" value="1"/>
</dbReference>
<comment type="similarity">
    <text evidence="3">Belongs to the DNA polymerase type-B-like family.</text>
</comment>
<dbReference type="GO" id="GO:0010605">
    <property type="term" value="P:negative regulation of macromolecule metabolic process"/>
    <property type="evidence" value="ECO:0007669"/>
    <property type="project" value="UniProtKB-ARBA"/>
</dbReference>
<protein>
    <recommendedName>
        <fullName evidence="4">polynucleotide adenylyltransferase</fullName>
        <ecNumber evidence="4">2.7.7.19</ecNumber>
    </recommendedName>
</protein>
<dbReference type="GO" id="GO:0031123">
    <property type="term" value="P:RNA 3'-end processing"/>
    <property type="evidence" value="ECO:0007669"/>
    <property type="project" value="TreeGrafter"/>
</dbReference>
<dbReference type="GO" id="GO:0046872">
    <property type="term" value="F:metal ion binding"/>
    <property type="evidence" value="ECO:0007669"/>
    <property type="project" value="UniProtKB-KW"/>
</dbReference>
<evidence type="ECO:0000259" key="10">
    <source>
        <dbReference type="Pfam" id="PF22600"/>
    </source>
</evidence>
<dbReference type="AlphaFoldDB" id="A0A8H7PJE9"/>
<feature type="domain" description="PAP-associated" evidence="9">
    <location>
        <begin position="287"/>
        <end position="343"/>
    </location>
</feature>
<feature type="region of interest" description="Disordered" evidence="8">
    <location>
        <begin position="406"/>
        <end position="463"/>
    </location>
</feature>
<evidence type="ECO:0000256" key="5">
    <source>
        <dbReference type="ARBA" id="ARBA00022679"/>
    </source>
</evidence>
<dbReference type="Proteomes" id="UP000612746">
    <property type="component" value="Unassembled WGS sequence"/>
</dbReference>
<evidence type="ECO:0000256" key="4">
    <source>
        <dbReference type="ARBA" id="ARBA00012388"/>
    </source>
</evidence>
<accession>A0A8H7PJE9</accession>
<dbReference type="EMBL" id="JAEPRA010000015">
    <property type="protein sequence ID" value="KAG2175082.1"/>
    <property type="molecule type" value="Genomic_DNA"/>
</dbReference>
<feature type="non-terminal residue" evidence="11">
    <location>
        <position position="1"/>
    </location>
</feature>
<dbReference type="SUPFAM" id="SSF81631">
    <property type="entry name" value="PAP/OAS1 substrate-binding domain"/>
    <property type="match status" value="1"/>
</dbReference>
<dbReference type="CDD" id="cd05402">
    <property type="entry name" value="NT_PAP_TUTase"/>
    <property type="match status" value="1"/>
</dbReference>
<comment type="cofactor">
    <cofactor evidence="1">
        <name>Mn(2+)</name>
        <dbReference type="ChEBI" id="CHEBI:29035"/>
    </cofactor>
</comment>
<proteinExistence type="inferred from homology"/>
<dbReference type="SUPFAM" id="SSF81301">
    <property type="entry name" value="Nucleotidyltransferase"/>
    <property type="match status" value="1"/>
</dbReference>
<evidence type="ECO:0000256" key="2">
    <source>
        <dbReference type="ARBA" id="ARBA00001946"/>
    </source>
</evidence>
<organism evidence="11 12">
    <name type="scientific">Umbelopsis vinacea</name>
    <dbReference type="NCBI Taxonomy" id="44442"/>
    <lineage>
        <taxon>Eukaryota</taxon>
        <taxon>Fungi</taxon>
        <taxon>Fungi incertae sedis</taxon>
        <taxon>Mucoromycota</taxon>
        <taxon>Mucoromycotina</taxon>
        <taxon>Umbelopsidomycetes</taxon>
        <taxon>Umbelopsidales</taxon>
        <taxon>Umbelopsidaceae</taxon>
        <taxon>Umbelopsis</taxon>
    </lineage>
</organism>
<dbReference type="Pfam" id="PF03828">
    <property type="entry name" value="PAP_assoc"/>
    <property type="match status" value="1"/>
</dbReference>
<comment type="cofactor">
    <cofactor evidence="2">
        <name>Mg(2+)</name>
        <dbReference type="ChEBI" id="CHEBI:18420"/>
    </cofactor>
</comment>